<dbReference type="PANTHER" id="PTHR47891">
    <property type="entry name" value="TRANSPORTER-RELATED"/>
    <property type="match status" value="1"/>
</dbReference>
<evidence type="ECO:0000256" key="5">
    <source>
        <dbReference type="ARBA" id="ARBA00023136"/>
    </source>
</evidence>
<evidence type="ECO:0000256" key="3">
    <source>
        <dbReference type="ARBA" id="ARBA00022692"/>
    </source>
</evidence>
<dbReference type="InterPro" id="IPR045861">
    <property type="entry name" value="CorA_cytoplasmic_dom"/>
</dbReference>
<feature type="transmembrane region" description="Helical" evidence="6">
    <location>
        <begin position="293"/>
        <end position="312"/>
    </location>
</feature>
<evidence type="ECO:0000256" key="4">
    <source>
        <dbReference type="ARBA" id="ARBA00022989"/>
    </source>
</evidence>
<sequence length="318" mass="36472">MFSYFTISNQQLVEQPTRESSTIWTHISNPSEKVIHQLAKEYNVPHSYFTSILDDAENSRSEGLQQLTFHKAVLVLLQFPHEVLSSSRFIRFDTYPLALIITPDLKIITVSKQPPLFFNFLREHVFPENDITPTMNLFLQVLWRLVTAYNHSLTKIKAQLDALEGQIQVSTENKQLYQLLNLQKSLVLFDAATAANFKTLKGLSETRMFEQQHAYYHHLHNILVEVSQAMTSVHIQLQLVQQMNNTFSAVVSNNLNNVMKILTSLTIVLTIPTIVGGMYGMNVPIPFAENKNAFLFITFLTILLCVWTIAYLKKKNLL</sequence>
<reference evidence="7" key="1">
    <citation type="journal article" date="2021" name="PeerJ">
        <title>Extensive microbial diversity within the chicken gut microbiome revealed by metagenomics and culture.</title>
        <authorList>
            <person name="Gilroy R."/>
            <person name="Ravi A."/>
            <person name="Getino M."/>
            <person name="Pursley I."/>
            <person name="Horton D.L."/>
            <person name="Alikhan N.F."/>
            <person name="Baker D."/>
            <person name="Gharbi K."/>
            <person name="Hall N."/>
            <person name="Watson M."/>
            <person name="Adriaenssens E.M."/>
            <person name="Foster-Nyarko E."/>
            <person name="Jarju S."/>
            <person name="Secka A."/>
            <person name="Antonio M."/>
            <person name="Oren A."/>
            <person name="Chaudhuri R.R."/>
            <person name="La Ragione R."/>
            <person name="Hildebrand F."/>
            <person name="Pallen M.J."/>
        </authorList>
    </citation>
    <scope>NUCLEOTIDE SEQUENCE</scope>
    <source>
        <strain evidence="7">150</strain>
    </source>
</reference>
<dbReference type="InterPro" id="IPR045863">
    <property type="entry name" value="CorA_TM1_TM2"/>
</dbReference>
<keyword evidence="4 6" id="KW-1133">Transmembrane helix</keyword>
<accession>A0A9E4DSY6</accession>
<evidence type="ECO:0000313" key="7">
    <source>
        <dbReference type="EMBL" id="MCC9274051.1"/>
    </source>
</evidence>
<organism evidence="7 8">
    <name type="scientific">Enterococcus aquimarinus</name>
    <dbReference type="NCBI Taxonomy" id="328396"/>
    <lineage>
        <taxon>Bacteria</taxon>
        <taxon>Bacillati</taxon>
        <taxon>Bacillota</taxon>
        <taxon>Bacilli</taxon>
        <taxon>Lactobacillales</taxon>
        <taxon>Enterococcaceae</taxon>
        <taxon>Enterococcus</taxon>
    </lineage>
</organism>
<dbReference type="Gene3D" id="1.20.58.340">
    <property type="entry name" value="Magnesium transport protein CorA, transmembrane region"/>
    <property type="match status" value="2"/>
</dbReference>
<dbReference type="EMBL" id="JAJJVO010000106">
    <property type="protein sequence ID" value="MCC9274051.1"/>
    <property type="molecule type" value="Genomic_DNA"/>
</dbReference>
<comment type="similarity">
    <text evidence="2">Belongs to the CorA metal ion transporter (MIT) (TC 1.A.35) family.</text>
</comment>
<feature type="transmembrane region" description="Helical" evidence="6">
    <location>
        <begin position="261"/>
        <end position="281"/>
    </location>
</feature>
<name>A0A9E4DSY6_9ENTE</name>
<comment type="caution">
    <text evidence="7">The sequence shown here is derived from an EMBL/GenBank/DDBJ whole genome shotgun (WGS) entry which is preliminary data.</text>
</comment>
<dbReference type="PANTHER" id="PTHR47891:SF1">
    <property type="entry name" value="CORA-MAGNESIUM AND COBALT TRANSPORTER"/>
    <property type="match status" value="1"/>
</dbReference>
<dbReference type="Pfam" id="PF01544">
    <property type="entry name" value="CorA"/>
    <property type="match status" value="1"/>
</dbReference>
<reference evidence="7" key="2">
    <citation type="submission" date="2021-11" db="EMBL/GenBank/DDBJ databases">
        <authorList>
            <person name="Gilroy R."/>
        </authorList>
    </citation>
    <scope>NUCLEOTIDE SEQUENCE</scope>
    <source>
        <strain evidence="7">150</strain>
    </source>
</reference>
<comment type="subcellular location">
    <subcellularLocation>
        <location evidence="1">Membrane</location>
        <topology evidence="1">Multi-pass membrane protein</topology>
    </subcellularLocation>
</comment>
<keyword evidence="5 6" id="KW-0472">Membrane</keyword>
<keyword evidence="3 6" id="KW-0812">Transmembrane</keyword>
<dbReference type="InterPro" id="IPR002523">
    <property type="entry name" value="MgTranspt_CorA/ZnTranspt_ZntB"/>
</dbReference>
<dbReference type="GO" id="GO:0016020">
    <property type="term" value="C:membrane"/>
    <property type="evidence" value="ECO:0007669"/>
    <property type="project" value="UniProtKB-SubCell"/>
</dbReference>
<dbReference type="Gene3D" id="3.30.460.20">
    <property type="entry name" value="CorA soluble domain-like"/>
    <property type="match status" value="1"/>
</dbReference>
<dbReference type="InterPro" id="IPR047199">
    <property type="entry name" value="CorA-like"/>
</dbReference>
<evidence type="ECO:0000256" key="6">
    <source>
        <dbReference type="SAM" id="Phobius"/>
    </source>
</evidence>
<dbReference type="AlphaFoldDB" id="A0A9E4DSY6"/>
<proteinExistence type="inferred from homology"/>
<evidence type="ECO:0000256" key="2">
    <source>
        <dbReference type="ARBA" id="ARBA00009765"/>
    </source>
</evidence>
<evidence type="ECO:0000256" key="1">
    <source>
        <dbReference type="ARBA" id="ARBA00004141"/>
    </source>
</evidence>
<dbReference type="SUPFAM" id="SSF143865">
    <property type="entry name" value="CorA soluble domain-like"/>
    <property type="match status" value="1"/>
</dbReference>
<gene>
    <name evidence="7" type="ORF">K8V42_07145</name>
</gene>
<dbReference type="SUPFAM" id="SSF144083">
    <property type="entry name" value="Magnesium transport protein CorA, transmembrane region"/>
    <property type="match status" value="1"/>
</dbReference>
<dbReference type="Proteomes" id="UP000813384">
    <property type="component" value="Unassembled WGS sequence"/>
</dbReference>
<protein>
    <submittedName>
        <fullName evidence="7">Magnesium transporter CorA family protein</fullName>
    </submittedName>
</protein>
<dbReference type="GO" id="GO:0046873">
    <property type="term" value="F:metal ion transmembrane transporter activity"/>
    <property type="evidence" value="ECO:0007669"/>
    <property type="project" value="InterPro"/>
</dbReference>
<evidence type="ECO:0000313" key="8">
    <source>
        <dbReference type="Proteomes" id="UP000813384"/>
    </source>
</evidence>
<dbReference type="CDD" id="cd12827">
    <property type="entry name" value="EcCorA_ZntB-like_u2"/>
    <property type="match status" value="1"/>
</dbReference>